<dbReference type="InParanoid" id="A0A177CQP7"/>
<keyword evidence="3" id="KW-1185">Reference proteome</keyword>
<feature type="compositionally biased region" description="Polar residues" evidence="1">
    <location>
        <begin position="24"/>
        <end position="38"/>
    </location>
</feature>
<evidence type="ECO:0000256" key="1">
    <source>
        <dbReference type="SAM" id="MobiDB-lite"/>
    </source>
</evidence>
<dbReference type="AlphaFoldDB" id="A0A177CQP7"/>
<evidence type="ECO:0000313" key="3">
    <source>
        <dbReference type="Proteomes" id="UP000077069"/>
    </source>
</evidence>
<accession>A0A177CQP7</accession>
<gene>
    <name evidence="2" type="ORF">CC84DRAFT_440984</name>
</gene>
<feature type="compositionally biased region" description="Basic and acidic residues" evidence="1">
    <location>
        <begin position="61"/>
        <end position="72"/>
    </location>
</feature>
<dbReference type="GeneID" id="28769779"/>
<feature type="compositionally biased region" description="Basic residues" evidence="1">
    <location>
        <begin position="93"/>
        <end position="102"/>
    </location>
</feature>
<organism evidence="2 3">
    <name type="scientific">Paraphaeosphaeria sporulosa</name>
    <dbReference type="NCBI Taxonomy" id="1460663"/>
    <lineage>
        <taxon>Eukaryota</taxon>
        <taxon>Fungi</taxon>
        <taxon>Dikarya</taxon>
        <taxon>Ascomycota</taxon>
        <taxon>Pezizomycotina</taxon>
        <taxon>Dothideomycetes</taxon>
        <taxon>Pleosporomycetidae</taxon>
        <taxon>Pleosporales</taxon>
        <taxon>Massarineae</taxon>
        <taxon>Didymosphaeriaceae</taxon>
        <taxon>Paraphaeosphaeria</taxon>
    </lineage>
</organism>
<sequence>MKGGRCRGCNNRAGGSGKPWVTGRVSTTNEEPGSTYRNNGKEDKNEEQNATEMDTTAGRAKKQEAENVDRCGSRRMALGTRQLPIFTFDSSRHKLHRSHRGSTRQPQTSPPKPRGG</sequence>
<dbReference type="Proteomes" id="UP000077069">
    <property type="component" value="Unassembled WGS sequence"/>
</dbReference>
<name>A0A177CQP7_9PLEO</name>
<protein>
    <submittedName>
        <fullName evidence="2">Uncharacterized protein</fullName>
    </submittedName>
</protein>
<dbReference type="EMBL" id="KV441549">
    <property type="protein sequence ID" value="OAG09551.1"/>
    <property type="molecule type" value="Genomic_DNA"/>
</dbReference>
<evidence type="ECO:0000313" key="2">
    <source>
        <dbReference type="EMBL" id="OAG09551.1"/>
    </source>
</evidence>
<feature type="region of interest" description="Disordered" evidence="1">
    <location>
        <begin position="1"/>
        <end position="116"/>
    </location>
</feature>
<proteinExistence type="predicted"/>
<dbReference type="RefSeq" id="XP_018039916.1">
    <property type="nucleotide sequence ID" value="XM_018186293.1"/>
</dbReference>
<reference evidence="2 3" key="1">
    <citation type="submission" date="2016-05" db="EMBL/GenBank/DDBJ databases">
        <title>Comparative analysis of secretome profiles of manganese(II)-oxidizing ascomycete fungi.</title>
        <authorList>
            <consortium name="DOE Joint Genome Institute"/>
            <person name="Zeiner C.A."/>
            <person name="Purvine S.O."/>
            <person name="Zink E.M."/>
            <person name="Wu S."/>
            <person name="Pasa-Tolic L."/>
            <person name="Chaput D.L."/>
            <person name="Haridas S."/>
            <person name="Grigoriev I.V."/>
            <person name="Santelli C.M."/>
            <person name="Hansel C.M."/>
        </authorList>
    </citation>
    <scope>NUCLEOTIDE SEQUENCE [LARGE SCALE GENOMIC DNA]</scope>
    <source>
        <strain evidence="2 3">AP3s5-JAC2a</strain>
    </source>
</reference>